<proteinExistence type="predicted"/>
<evidence type="ECO:0008006" key="4">
    <source>
        <dbReference type="Google" id="ProtNLM"/>
    </source>
</evidence>
<name>D0LR38_HALO1</name>
<accession>D0LR38</accession>
<gene>
    <name evidence="2" type="ordered locus">Hoch_3040</name>
</gene>
<sequence length="346" mass="38116">MNSLDPSVLGGPLTPAPELAERASEDGSIHRVSQFAHRGDDHEAARQAATLIADQVYDIRLLGYYFYGLFLERGLTYLPALLIRVRELLERDYGALAPERKKERVVDASLQWLFQSIDTRLRFHAEFGDETWQRWLSDGDGDLSKELLAAQDGLQRAVAQRLDEPRCGKVLVRLKLWVERDLARALMQQRAAAAPANDVGGDDEAGGDGGGGVVASVPQRGEESAAARTAPLGMVGAGEAHPPEPLAGVASASAAMKELIQKMEGFCSLVERGSFARAAVVAQDISRIIESFDPVTFLPKLFAPYFRHLNQAIEEITPYWDMMGSPSWQAQEQYYRADIDAFLDDE</sequence>
<dbReference type="NCBIfam" id="NF041244">
    <property type="entry name" value="IglI_fam"/>
    <property type="match status" value="1"/>
</dbReference>
<dbReference type="HOGENOM" id="CLU_826135_0_0_7"/>
<dbReference type="eggNOG" id="COG3515">
    <property type="taxonomic scope" value="Bacteria"/>
</dbReference>
<evidence type="ECO:0000313" key="3">
    <source>
        <dbReference type="Proteomes" id="UP000001880"/>
    </source>
</evidence>
<dbReference type="AlphaFoldDB" id="D0LR38"/>
<protein>
    <recommendedName>
        <fullName evidence="4">ImpA N-terminal domain-containing protein</fullName>
    </recommendedName>
</protein>
<reference evidence="2 3" key="1">
    <citation type="journal article" date="2010" name="Stand. Genomic Sci.">
        <title>Complete genome sequence of Haliangium ochraceum type strain (SMP-2).</title>
        <authorList>
            <consortium name="US DOE Joint Genome Institute (JGI-PGF)"/>
            <person name="Ivanova N."/>
            <person name="Daum C."/>
            <person name="Lang E."/>
            <person name="Abt B."/>
            <person name="Kopitz M."/>
            <person name="Saunders E."/>
            <person name="Lapidus A."/>
            <person name="Lucas S."/>
            <person name="Glavina Del Rio T."/>
            <person name="Nolan M."/>
            <person name="Tice H."/>
            <person name="Copeland A."/>
            <person name="Cheng J.F."/>
            <person name="Chen F."/>
            <person name="Bruce D."/>
            <person name="Goodwin L."/>
            <person name="Pitluck S."/>
            <person name="Mavromatis K."/>
            <person name="Pati A."/>
            <person name="Mikhailova N."/>
            <person name="Chen A."/>
            <person name="Palaniappan K."/>
            <person name="Land M."/>
            <person name="Hauser L."/>
            <person name="Chang Y.J."/>
            <person name="Jeffries C.D."/>
            <person name="Detter J.C."/>
            <person name="Brettin T."/>
            <person name="Rohde M."/>
            <person name="Goker M."/>
            <person name="Bristow J."/>
            <person name="Markowitz V."/>
            <person name="Eisen J.A."/>
            <person name="Hugenholtz P."/>
            <person name="Kyrpides N.C."/>
            <person name="Klenk H.P."/>
        </authorList>
    </citation>
    <scope>NUCLEOTIDE SEQUENCE [LARGE SCALE GENOMIC DNA]</scope>
    <source>
        <strain evidence="3">DSM 14365 / CIP 107738 / JCM 11303 / AJ 13395 / SMP-2</strain>
    </source>
</reference>
<evidence type="ECO:0000256" key="1">
    <source>
        <dbReference type="SAM" id="MobiDB-lite"/>
    </source>
</evidence>
<dbReference type="KEGG" id="hoh:Hoch_3040"/>
<dbReference type="RefSeq" id="WP_012828146.1">
    <property type="nucleotide sequence ID" value="NC_013440.1"/>
</dbReference>
<feature type="region of interest" description="Disordered" evidence="1">
    <location>
        <begin position="193"/>
        <end position="222"/>
    </location>
</feature>
<dbReference type="EMBL" id="CP001804">
    <property type="protein sequence ID" value="ACY15546.1"/>
    <property type="molecule type" value="Genomic_DNA"/>
</dbReference>
<evidence type="ECO:0000313" key="2">
    <source>
        <dbReference type="EMBL" id="ACY15546.1"/>
    </source>
</evidence>
<keyword evidence="3" id="KW-1185">Reference proteome</keyword>
<dbReference type="OrthoDB" id="5497953at2"/>
<dbReference type="STRING" id="502025.Hoch_3040"/>
<organism evidence="2 3">
    <name type="scientific">Haliangium ochraceum (strain DSM 14365 / JCM 11303 / SMP-2)</name>
    <dbReference type="NCBI Taxonomy" id="502025"/>
    <lineage>
        <taxon>Bacteria</taxon>
        <taxon>Pseudomonadati</taxon>
        <taxon>Myxococcota</taxon>
        <taxon>Polyangia</taxon>
        <taxon>Haliangiales</taxon>
        <taxon>Kofleriaceae</taxon>
        <taxon>Haliangium</taxon>
    </lineage>
</organism>
<dbReference type="Proteomes" id="UP000001880">
    <property type="component" value="Chromosome"/>
</dbReference>